<evidence type="ECO:0000313" key="5">
    <source>
        <dbReference type="Proteomes" id="UP001302745"/>
    </source>
</evidence>
<dbReference type="InterPro" id="IPR016162">
    <property type="entry name" value="Ald_DH_N"/>
</dbReference>
<reference evidence="4" key="1">
    <citation type="journal article" date="2023" name="Mol. Phylogenet. Evol.">
        <title>Genome-scale phylogeny and comparative genomics of the fungal order Sordariales.</title>
        <authorList>
            <person name="Hensen N."/>
            <person name="Bonometti L."/>
            <person name="Westerberg I."/>
            <person name="Brannstrom I.O."/>
            <person name="Guillou S."/>
            <person name="Cros-Aarteil S."/>
            <person name="Calhoun S."/>
            <person name="Haridas S."/>
            <person name="Kuo A."/>
            <person name="Mondo S."/>
            <person name="Pangilinan J."/>
            <person name="Riley R."/>
            <person name="LaButti K."/>
            <person name="Andreopoulos B."/>
            <person name="Lipzen A."/>
            <person name="Chen C."/>
            <person name="Yan M."/>
            <person name="Daum C."/>
            <person name="Ng V."/>
            <person name="Clum A."/>
            <person name="Steindorff A."/>
            <person name="Ohm R.A."/>
            <person name="Martin F."/>
            <person name="Silar P."/>
            <person name="Natvig D.O."/>
            <person name="Lalanne C."/>
            <person name="Gautier V."/>
            <person name="Ament-Velasquez S.L."/>
            <person name="Kruys A."/>
            <person name="Hutchinson M.I."/>
            <person name="Powell A.J."/>
            <person name="Barry K."/>
            <person name="Miller A.N."/>
            <person name="Grigoriev I.V."/>
            <person name="Debuchy R."/>
            <person name="Gladieux P."/>
            <person name="Hiltunen Thoren M."/>
            <person name="Johannesson H."/>
        </authorList>
    </citation>
    <scope>NUCLEOTIDE SEQUENCE</scope>
    <source>
        <strain evidence="4">CBS 538.74</strain>
    </source>
</reference>
<feature type="region of interest" description="Disordered" evidence="1">
    <location>
        <begin position="255"/>
        <end position="277"/>
    </location>
</feature>
<feature type="compositionally biased region" description="Polar residues" evidence="1">
    <location>
        <begin position="264"/>
        <end position="275"/>
    </location>
</feature>
<dbReference type="EMBL" id="MU857163">
    <property type="protein sequence ID" value="KAK4149413.1"/>
    <property type="molecule type" value="Genomic_DNA"/>
</dbReference>
<dbReference type="InterPro" id="IPR016161">
    <property type="entry name" value="Ald_DH/histidinol_DH"/>
</dbReference>
<dbReference type="GO" id="GO:0016620">
    <property type="term" value="F:oxidoreductase activity, acting on the aldehyde or oxo group of donors, NAD or NADP as acceptor"/>
    <property type="evidence" value="ECO:0007669"/>
    <property type="project" value="InterPro"/>
</dbReference>
<dbReference type="PANTHER" id="PTHR43111:SF1">
    <property type="entry name" value="ALDEHYDE DEHYDROGENASE B-RELATED"/>
    <property type="match status" value="1"/>
</dbReference>
<dbReference type="AlphaFoldDB" id="A0AAN6VDE7"/>
<gene>
    <name evidence="4" type="ORF">C8A00DRAFT_46978</name>
</gene>
<accession>A0AAN6VDE7</accession>
<evidence type="ECO:0000313" key="4">
    <source>
        <dbReference type="EMBL" id="KAK4149413.1"/>
    </source>
</evidence>
<keyword evidence="5" id="KW-1185">Reference proteome</keyword>
<keyword evidence="2" id="KW-0472">Membrane</keyword>
<dbReference type="Pfam" id="PF00171">
    <property type="entry name" value="Aldedh"/>
    <property type="match status" value="1"/>
</dbReference>
<comment type="caution">
    <text evidence="4">The sequence shown here is derived from an EMBL/GenBank/DDBJ whole genome shotgun (WGS) entry which is preliminary data.</text>
</comment>
<evidence type="ECO:0000256" key="2">
    <source>
        <dbReference type="SAM" id="Phobius"/>
    </source>
</evidence>
<evidence type="ECO:0000259" key="3">
    <source>
        <dbReference type="Pfam" id="PF00171"/>
    </source>
</evidence>
<dbReference type="Gene3D" id="3.40.605.10">
    <property type="entry name" value="Aldehyde Dehydrogenase, Chain A, domain 1"/>
    <property type="match status" value="1"/>
</dbReference>
<organism evidence="4 5">
    <name type="scientific">Chaetomidium leptoderma</name>
    <dbReference type="NCBI Taxonomy" id="669021"/>
    <lineage>
        <taxon>Eukaryota</taxon>
        <taxon>Fungi</taxon>
        <taxon>Dikarya</taxon>
        <taxon>Ascomycota</taxon>
        <taxon>Pezizomycotina</taxon>
        <taxon>Sordariomycetes</taxon>
        <taxon>Sordariomycetidae</taxon>
        <taxon>Sordariales</taxon>
        <taxon>Chaetomiaceae</taxon>
        <taxon>Chaetomidium</taxon>
    </lineage>
</organism>
<proteinExistence type="predicted"/>
<reference evidence="4" key="2">
    <citation type="submission" date="2023-05" db="EMBL/GenBank/DDBJ databases">
        <authorList>
            <consortium name="Lawrence Berkeley National Laboratory"/>
            <person name="Steindorff A."/>
            <person name="Hensen N."/>
            <person name="Bonometti L."/>
            <person name="Westerberg I."/>
            <person name="Brannstrom I.O."/>
            <person name="Guillou S."/>
            <person name="Cros-Aarteil S."/>
            <person name="Calhoun S."/>
            <person name="Haridas S."/>
            <person name="Kuo A."/>
            <person name="Mondo S."/>
            <person name="Pangilinan J."/>
            <person name="Riley R."/>
            <person name="Labutti K."/>
            <person name="Andreopoulos B."/>
            <person name="Lipzen A."/>
            <person name="Chen C."/>
            <person name="Yanf M."/>
            <person name="Daum C."/>
            <person name="Ng V."/>
            <person name="Clum A."/>
            <person name="Ohm R."/>
            <person name="Martin F."/>
            <person name="Silar P."/>
            <person name="Natvig D."/>
            <person name="Lalanne C."/>
            <person name="Gautier V."/>
            <person name="Ament-Velasquez S.L."/>
            <person name="Kruys A."/>
            <person name="Hutchinson M.I."/>
            <person name="Powell A.J."/>
            <person name="Barry K."/>
            <person name="Miller A.N."/>
            <person name="Grigoriev I.V."/>
            <person name="Debuchy R."/>
            <person name="Gladieux P."/>
            <person name="Thoren M.H."/>
            <person name="Johannesson H."/>
        </authorList>
    </citation>
    <scope>NUCLEOTIDE SEQUENCE</scope>
    <source>
        <strain evidence="4">CBS 538.74</strain>
    </source>
</reference>
<dbReference type="InterPro" id="IPR015590">
    <property type="entry name" value="Aldehyde_DH_dom"/>
</dbReference>
<dbReference type="SUPFAM" id="SSF53720">
    <property type="entry name" value="ALDH-like"/>
    <property type="match status" value="1"/>
</dbReference>
<feature type="domain" description="Aldehyde dehydrogenase" evidence="3">
    <location>
        <begin position="17"/>
        <end position="266"/>
    </location>
</feature>
<protein>
    <recommendedName>
        <fullName evidence="3">Aldehyde dehydrogenase domain-containing protein</fullName>
    </recommendedName>
</protein>
<sequence>MPNPFSKIRSAAIDGRALNPIFRKVQLKQLHDALLEKAPGIQDAIASDTGYPQTEVQIEFWLAMRQLAQACTAINPDKALHDEYAVSRSQSTPQEREPVGIVVIQPAKHAFFSCLMSAFIPALAAGNCVIVETEQSLLRTPRLVLDIIAQALDHDIFETTMTPVSESELDHQHIRVLQNGTDKAHLSHHLVSDPDARVVAIVERDADLNAAAQELVRARFVLRGRSPYAPDVVLVNEWVKREFLEAVVRHTVRFASDEGKKQPPRTSHGQSLSEQVRTEKGVNVLSWSSAGVIVDVTDRKSALLNRKVQESCLLVHAVTSIDDAIDFSAGSRLGAAYVFTKPSAAKYICQFLDTPMAFVNHVPTSLLFLPMAPPNTSVSPETYLPYNEVVFSRPKAQFVAVSAQDALLAQVVHQASPQQLRAFAQEAMGKLPVVKRVKRGVADMNFFNQGIVTGGILLLSTVVGVTGICSYYGIGLIRSRVFNGV</sequence>
<keyword evidence="2" id="KW-1133">Transmembrane helix</keyword>
<dbReference type="InterPro" id="IPR016163">
    <property type="entry name" value="Ald_DH_C"/>
</dbReference>
<dbReference type="Gene3D" id="3.40.309.10">
    <property type="entry name" value="Aldehyde Dehydrogenase, Chain A, domain 2"/>
    <property type="match status" value="1"/>
</dbReference>
<dbReference type="Proteomes" id="UP001302745">
    <property type="component" value="Unassembled WGS sequence"/>
</dbReference>
<keyword evidence="2" id="KW-0812">Transmembrane</keyword>
<evidence type="ECO:0000256" key="1">
    <source>
        <dbReference type="SAM" id="MobiDB-lite"/>
    </source>
</evidence>
<feature type="transmembrane region" description="Helical" evidence="2">
    <location>
        <begin position="451"/>
        <end position="474"/>
    </location>
</feature>
<dbReference type="PANTHER" id="PTHR43111">
    <property type="entry name" value="ALDEHYDE DEHYDROGENASE B-RELATED"/>
    <property type="match status" value="1"/>
</dbReference>
<name>A0AAN6VDE7_9PEZI</name>